<evidence type="ECO:0000256" key="12">
    <source>
        <dbReference type="ARBA" id="ARBA00036634"/>
    </source>
</evidence>
<dbReference type="Pfam" id="PF21381">
    <property type="entry name" value="MCLN_ECD"/>
    <property type="match status" value="1"/>
</dbReference>
<evidence type="ECO:0000256" key="6">
    <source>
        <dbReference type="ARBA" id="ARBA00022753"/>
    </source>
</evidence>
<evidence type="ECO:0000256" key="3">
    <source>
        <dbReference type="ARBA" id="ARBA00022448"/>
    </source>
</evidence>
<feature type="transmembrane region" description="Helical" evidence="14">
    <location>
        <begin position="384"/>
        <end position="407"/>
    </location>
</feature>
<dbReference type="CDD" id="cd21050">
    <property type="entry name" value="ELD_TRPML"/>
    <property type="match status" value="1"/>
</dbReference>
<keyword evidence="6" id="KW-0967">Endosome</keyword>
<dbReference type="Proteomes" id="UP000695000">
    <property type="component" value="Unplaced"/>
</dbReference>
<comment type="subcellular location">
    <subcellularLocation>
        <location evidence="2">Cell membrane</location>
        <topology evidence="2">Multi-pass membrane protein</topology>
    </subcellularLocation>
    <subcellularLocation>
        <location evidence="1">Endosome membrane</location>
        <topology evidence="1">Multi-pass membrane protein</topology>
    </subcellularLocation>
</comment>
<gene>
    <name evidence="18" type="primary">LOC108560891</name>
</gene>
<dbReference type="InterPro" id="IPR013122">
    <property type="entry name" value="PKD1_2_channel"/>
</dbReference>
<feature type="domain" description="Polycystin cation channel PKD1/PKD2" evidence="15">
    <location>
        <begin position="387"/>
        <end position="523"/>
    </location>
</feature>
<evidence type="ECO:0000256" key="4">
    <source>
        <dbReference type="ARBA" id="ARBA00022475"/>
    </source>
</evidence>
<feature type="transmembrane region" description="Helical" evidence="14">
    <location>
        <begin position="350"/>
        <end position="372"/>
    </location>
</feature>
<proteinExistence type="predicted"/>
<sequence length="587" mass="68079">MVDSSASVIDPVSSEDDETSAITHHRSCKQNHITMWTEDRMRRKLQFFFMNPIEKWQAKRRFPYKFIVQIIKIILVTMQLCLFAFSRYNHVNYTWDNRITFSHLFLNGWDASMEVNSYPPPAGPLAVYTKDGFFETIDYAFSGYANISGAIGPYSYTNSNNTMGPMKLCLYQYKEGIIYGFNESYIFNPEIIETCYNISTNETDSFSSQDYLLEYYDLEINFAALVKASLTFSLKTISFKSAGRLTPPNCYKFDIIINFINEDHDGQMMLDLDAEPNRLTCNGNVEYITDNRIDALLRSLLNYFVIVICIMSFILCTRAIVRAQQLKVIANNFFITHFEKPLNRDDKMEFLNMWYIMILVNDIFIMIGSSIKERIESSEYTSDQWNVCSIFLGTGNMLVWFGVLRYLGFFKTYNVVILTLKKATPQIFRFLLCALLIYGGFTFCGWLILGPYHLKFKSLSTTSECLFSLVNGDDMFATFSIMSNKSTMLWWFSRIYLYSFISLYIYVILNLFITVINDAYETIKLYYTEGFPKSDLHSFIGKTNIEEVSSGLYRSNSDSSLGRFMKDLCCCKQMQKSYSSLSESRIA</sequence>
<keyword evidence="10" id="KW-1015">Disulfide bond</keyword>
<evidence type="ECO:0000256" key="14">
    <source>
        <dbReference type="SAM" id="Phobius"/>
    </source>
</evidence>
<comment type="catalytic activity">
    <reaction evidence="12">
        <text>Ca(2+)(in) = Ca(2+)(out)</text>
        <dbReference type="Rhea" id="RHEA:29671"/>
        <dbReference type="ChEBI" id="CHEBI:29108"/>
    </reaction>
</comment>
<evidence type="ECO:0000256" key="10">
    <source>
        <dbReference type="ARBA" id="ARBA00023157"/>
    </source>
</evidence>
<dbReference type="PANTHER" id="PTHR12127">
    <property type="entry name" value="MUCOLIPIN"/>
    <property type="match status" value="1"/>
</dbReference>
<reference evidence="18" key="1">
    <citation type="submission" date="2025-08" db="UniProtKB">
        <authorList>
            <consortium name="RefSeq"/>
        </authorList>
    </citation>
    <scope>IDENTIFICATION</scope>
    <source>
        <tissue evidence="18">Whole Larva</tissue>
    </source>
</reference>
<keyword evidence="9 14" id="KW-0472">Membrane</keyword>
<keyword evidence="5 14" id="KW-0812">Transmembrane</keyword>
<keyword evidence="4" id="KW-1003">Cell membrane</keyword>
<name>A0ABM1MHP4_NICVS</name>
<feature type="transmembrane region" description="Helical" evidence="14">
    <location>
        <begin position="495"/>
        <end position="516"/>
    </location>
</feature>
<evidence type="ECO:0000313" key="18">
    <source>
        <dbReference type="RefSeq" id="XP_017774094.1"/>
    </source>
</evidence>
<keyword evidence="11" id="KW-0407">Ion channel</keyword>
<feature type="transmembrane region" description="Helical" evidence="14">
    <location>
        <begin position="300"/>
        <end position="321"/>
    </location>
</feature>
<protein>
    <submittedName>
        <fullName evidence="18">Mucolipin-3-like</fullName>
    </submittedName>
</protein>
<feature type="region of interest" description="Disordered" evidence="13">
    <location>
        <begin position="1"/>
        <end position="23"/>
    </location>
</feature>
<evidence type="ECO:0000256" key="8">
    <source>
        <dbReference type="ARBA" id="ARBA00023065"/>
    </source>
</evidence>
<keyword evidence="7 14" id="KW-1133">Transmembrane helix</keyword>
<keyword evidence="3" id="KW-0813">Transport</keyword>
<evidence type="ECO:0000256" key="7">
    <source>
        <dbReference type="ARBA" id="ARBA00022989"/>
    </source>
</evidence>
<evidence type="ECO:0000256" key="1">
    <source>
        <dbReference type="ARBA" id="ARBA00004337"/>
    </source>
</evidence>
<feature type="transmembrane region" description="Helical" evidence="14">
    <location>
        <begin position="66"/>
        <end position="85"/>
    </location>
</feature>
<keyword evidence="8" id="KW-0406">Ion transport</keyword>
<accession>A0ABM1MHP4</accession>
<feature type="transmembrane region" description="Helical" evidence="14">
    <location>
        <begin position="427"/>
        <end position="449"/>
    </location>
</feature>
<evidence type="ECO:0000256" key="11">
    <source>
        <dbReference type="ARBA" id="ARBA00023303"/>
    </source>
</evidence>
<evidence type="ECO:0000259" key="16">
    <source>
        <dbReference type="Pfam" id="PF21381"/>
    </source>
</evidence>
<evidence type="ECO:0000256" key="9">
    <source>
        <dbReference type="ARBA" id="ARBA00023136"/>
    </source>
</evidence>
<evidence type="ECO:0000256" key="5">
    <source>
        <dbReference type="ARBA" id="ARBA00022692"/>
    </source>
</evidence>
<dbReference type="Pfam" id="PF08016">
    <property type="entry name" value="PKD_channel"/>
    <property type="match status" value="1"/>
</dbReference>
<evidence type="ECO:0000256" key="13">
    <source>
        <dbReference type="SAM" id="MobiDB-lite"/>
    </source>
</evidence>
<dbReference type="Gene3D" id="1.10.287.70">
    <property type="match status" value="1"/>
</dbReference>
<dbReference type="GeneID" id="108560891"/>
<dbReference type="PANTHER" id="PTHR12127:SF7">
    <property type="entry name" value="SD02261P"/>
    <property type="match status" value="1"/>
</dbReference>
<organism evidence="17 18">
    <name type="scientific">Nicrophorus vespilloides</name>
    <name type="common">Boreal carrion beetle</name>
    <dbReference type="NCBI Taxonomy" id="110193"/>
    <lineage>
        <taxon>Eukaryota</taxon>
        <taxon>Metazoa</taxon>
        <taxon>Ecdysozoa</taxon>
        <taxon>Arthropoda</taxon>
        <taxon>Hexapoda</taxon>
        <taxon>Insecta</taxon>
        <taxon>Pterygota</taxon>
        <taxon>Neoptera</taxon>
        <taxon>Endopterygota</taxon>
        <taxon>Coleoptera</taxon>
        <taxon>Polyphaga</taxon>
        <taxon>Staphyliniformia</taxon>
        <taxon>Silphidae</taxon>
        <taxon>Nicrophorinae</taxon>
        <taxon>Nicrophorus</taxon>
    </lineage>
</organism>
<evidence type="ECO:0000256" key="2">
    <source>
        <dbReference type="ARBA" id="ARBA00004651"/>
    </source>
</evidence>
<dbReference type="InterPro" id="IPR049134">
    <property type="entry name" value="MCLN_ECD"/>
</dbReference>
<dbReference type="InterPro" id="IPR039031">
    <property type="entry name" value="Mucolipin"/>
</dbReference>
<keyword evidence="17" id="KW-1185">Reference proteome</keyword>
<evidence type="ECO:0000259" key="15">
    <source>
        <dbReference type="Pfam" id="PF08016"/>
    </source>
</evidence>
<dbReference type="RefSeq" id="XP_017774094.1">
    <property type="nucleotide sequence ID" value="XM_017918605.1"/>
</dbReference>
<feature type="domain" description="Mucolipin extracytosolic" evidence="16">
    <location>
        <begin position="91"/>
        <end position="281"/>
    </location>
</feature>
<evidence type="ECO:0000313" key="17">
    <source>
        <dbReference type="Proteomes" id="UP000695000"/>
    </source>
</evidence>